<comment type="caution">
    <text evidence="1">The sequence shown here is derived from an EMBL/GenBank/DDBJ whole genome shotgun (WGS) entry which is preliminary data.</text>
</comment>
<organism evidence="1 2">
    <name type="scientific">Zobellella aerophila</name>
    <dbReference type="NCBI Taxonomy" id="870480"/>
    <lineage>
        <taxon>Bacteria</taxon>
        <taxon>Pseudomonadati</taxon>
        <taxon>Pseudomonadota</taxon>
        <taxon>Gammaproteobacteria</taxon>
        <taxon>Aeromonadales</taxon>
        <taxon>Aeromonadaceae</taxon>
        <taxon>Zobellella</taxon>
    </lineage>
</organism>
<name>A0ABP6V2A4_9GAMM</name>
<dbReference type="EMBL" id="BAABCX010000001">
    <property type="protein sequence ID" value="GAA3526922.1"/>
    <property type="molecule type" value="Genomic_DNA"/>
</dbReference>
<proteinExistence type="predicted"/>
<dbReference type="SUPFAM" id="SSF55961">
    <property type="entry name" value="Bet v1-like"/>
    <property type="match status" value="1"/>
</dbReference>
<dbReference type="Proteomes" id="UP001500795">
    <property type="component" value="Unassembled WGS sequence"/>
</dbReference>
<evidence type="ECO:0008006" key="3">
    <source>
        <dbReference type="Google" id="ProtNLM"/>
    </source>
</evidence>
<dbReference type="CDD" id="cd07824">
    <property type="entry name" value="SRPBCC_6"/>
    <property type="match status" value="1"/>
</dbReference>
<keyword evidence="2" id="KW-1185">Reference proteome</keyword>
<dbReference type="RefSeq" id="WP_344953937.1">
    <property type="nucleotide sequence ID" value="NZ_BAABCX010000001.1"/>
</dbReference>
<protein>
    <recommendedName>
        <fullName evidence="3">Polyketide cyclase</fullName>
    </recommendedName>
</protein>
<dbReference type="Gene3D" id="3.30.530.20">
    <property type="match status" value="1"/>
</dbReference>
<accession>A0ABP6V2A4</accession>
<sequence>MATFSMVSIWQIAAPIEEVYRVIRHSSHWPAWWRGLERVEQLNPGDDNGIGRVYRYHWKSRLGYRLCFDIRVVRHRSPRLIEGIASGDLQGTGRWQLSELGETTQVRYEWRVRTTRLWMNLTAPIARPIFVWSHNAVMADGAMGLAQRLNARLIGMAHDE</sequence>
<dbReference type="InterPro" id="IPR023393">
    <property type="entry name" value="START-like_dom_sf"/>
</dbReference>
<dbReference type="Pfam" id="PF10604">
    <property type="entry name" value="Polyketide_cyc2"/>
    <property type="match status" value="1"/>
</dbReference>
<evidence type="ECO:0000313" key="2">
    <source>
        <dbReference type="Proteomes" id="UP001500795"/>
    </source>
</evidence>
<reference evidence="2" key="1">
    <citation type="journal article" date="2019" name="Int. J. Syst. Evol. Microbiol.">
        <title>The Global Catalogue of Microorganisms (GCM) 10K type strain sequencing project: providing services to taxonomists for standard genome sequencing and annotation.</title>
        <authorList>
            <consortium name="The Broad Institute Genomics Platform"/>
            <consortium name="The Broad Institute Genome Sequencing Center for Infectious Disease"/>
            <person name="Wu L."/>
            <person name="Ma J."/>
        </authorList>
    </citation>
    <scope>NUCLEOTIDE SEQUENCE [LARGE SCALE GENOMIC DNA]</scope>
    <source>
        <strain evidence="2">JCM 17110</strain>
    </source>
</reference>
<gene>
    <name evidence="1" type="ORF">GCM10022394_02570</name>
</gene>
<evidence type="ECO:0000313" key="1">
    <source>
        <dbReference type="EMBL" id="GAA3526922.1"/>
    </source>
</evidence>
<dbReference type="InterPro" id="IPR019587">
    <property type="entry name" value="Polyketide_cyclase/dehydratase"/>
</dbReference>